<protein>
    <submittedName>
        <fullName evidence="4">Uncharacterized protein</fullName>
    </submittedName>
</protein>
<feature type="region of interest" description="Disordered" evidence="3">
    <location>
        <begin position="290"/>
        <end position="309"/>
    </location>
</feature>
<evidence type="ECO:0000313" key="5">
    <source>
        <dbReference type="Proteomes" id="UP001633002"/>
    </source>
</evidence>
<evidence type="ECO:0000313" key="4">
    <source>
        <dbReference type="EMBL" id="KAL3685487.1"/>
    </source>
</evidence>
<reference evidence="4 5" key="1">
    <citation type="submission" date="2024-09" db="EMBL/GenBank/DDBJ databases">
        <title>Chromosome-scale assembly of Riccia sorocarpa.</title>
        <authorList>
            <person name="Paukszto L."/>
        </authorList>
    </citation>
    <scope>NUCLEOTIDE SEQUENCE [LARGE SCALE GENOMIC DNA]</scope>
    <source>
        <strain evidence="4">LP-2024</strain>
        <tissue evidence="4">Aerial parts of the thallus</tissue>
    </source>
</reference>
<feature type="region of interest" description="Disordered" evidence="3">
    <location>
        <begin position="159"/>
        <end position="272"/>
    </location>
</feature>
<gene>
    <name evidence="4" type="ORF">R1sor_003509</name>
</gene>
<dbReference type="AlphaFoldDB" id="A0ABD3H1T6"/>
<proteinExistence type="predicted"/>
<feature type="compositionally biased region" description="Polar residues" evidence="3">
    <location>
        <begin position="181"/>
        <end position="193"/>
    </location>
</feature>
<evidence type="ECO:0000256" key="3">
    <source>
        <dbReference type="SAM" id="MobiDB-lite"/>
    </source>
</evidence>
<keyword evidence="1" id="KW-0805">Transcription regulation</keyword>
<dbReference type="EMBL" id="JBJQOH010000006">
    <property type="protein sequence ID" value="KAL3685487.1"/>
    <property type="molecule type" value="Genomic_DNA"/>
</dbReference>
<dbReference type="Proteomes" id="UP001633002">
    <property type="component" value="Unassembled WGS sequence"/>
</dbReference>
<feature type="compositionally biased region" description="Basic and acidic residues" evidence="3">
    <location>
        <begin position="239"/>
        <end position="251"/>
    </location>
</feature>
<dbReference type="Pfam" id="PF03514">
    <property type="entry name" value="GRAS"/>
    <property type="match status" value="1"/>
</dbReference>
<comment type="caution">
    <text evidence="4">The sequence shown here is derived from an EMBL/GenBank/DDBJ whole genome shotgun (WGS) entry which is preliminary data.</text>
</comment>
<keyword evidence="2" id="KW-0804">Transcription</keyword>
<dbReference type="InterPro" id="IPR005202">
    <property type="entry name" value="TF_GRAS"/>
</dbReference>
<organism evidence="4 5">
    <name type="scientific">Riccia sorocarpa</name>
    <dbReference type="NCBI Taxonomy" id="122646"/>
    <lineage>
        <taxon>Eukaryota</taxon>
        <taxon>Viridiplantae</taxon>
        <taxon>Streptophyta</taxon>
        <taxon>Embryophyta</taxon>
        <taxon>Marchantiophyta</taxon>
        <taxon>Marchantiopsida</taxon>
        <taxon>Marchantiidae</taxon>
        <taxon>Marchantiales</taxon>
        <taxon>Ricciaceae</taxon>
        <taxon>Riccia</taxon>
    </lineage>
</organism>
<feature type="compositionally biased region" description="Polar residues" evidence="3">
    <location>
        <begin position="259"/>
        <end position="272"/>
    </location>
</feature>
<name>A0ABD3H1T6_9MARC</name>
<evidence type="ECO:0000256" key="1">
    <source>
        <dbReference type="ARBA" id="ARBA00023015"/>
    </source>
</evidence>
<dbReference type="PANTHER" id="PTHR31636">
    <property type="entry name" value="OSJNBA0084A10.13 PROTEIN-RELATED"/>
    <property type="match status" value="1"/>
</dbReference>
<dbReference type="PROSITE" id="PS50985">
    <property type="entry name" value="GRAS"/>
    <property type="match status" value="1"/>
</dbReference>
<keyword evidence="5" id="KW-1185">Reference proteome</keyword>
<evidence type="ECO:0000256" key="2">
    <source>
        <dbReference type="ARBA" id="ARBA00023163"/>
    </source>
</evidence>
<sequence length="720" mass="79286">MDLDTAASVIRGSEVSARSADKSSNHRFTSTISFPEQQEYLSMVQLHNQHHPSTLAGFMGFDGFVSFDSGLQSITSLAGGGSPLDQCYSGIIPHEKRQRLSPPSLQNFYTPEVLTTIRDPAVAASAAAHGSGATSRREDMVHLPDSSFASMGQRARNEIPSSSFVSSSGIGRSEQGLPGSSFASTSQRASNEQGLPGSSFASTSGRGRSEQGVPGSSFASASDRVRNDQILPGPSFEFASDHDHDHERVRSEQGLPLSSLASTSQRGRNAQGLSEVLQRFTAPTSPQFDGSLLFSASEPERSSTSNQRSLEGGWALNVKRLSPLCAMKSSLATHDASTMEQLLVHCAEALESNDVAVAQQIMFLLSNIASSEGDPNQRVTACFFKALVRRAGRVIPDFSPMASIGIGRKSKVVSAVEYAGMIDITPWYRFGFKAANGLMMEAFEGKDKVHIIDFSTTYGMQWPTLIESLSERADGPPQVKLTMHKARPNVPPYLGMTEEEIATKLILFASIRNVDLVVNFVSHEIHQMDRSMFDIREDETTVVNCMYRVRYVPDESADPPNCLRDDFLRFIHSLDPALVVLVDEEATVTSSDLVDRLKAAFNYIWIPFDALETFLPRDSPQRLEYELDLEKKIENIIACEGLHRIERLEGKDKWGHRMRRAGFEIVPFSEDVNSEVKSMLSDHAAGWGMKHDEDAILLTWKGHNVLFATAWQRSFQISPC</sequence>
<accession>A0ABD3H1T6</accession>